<feature type="domain" description="EF-hand" evidence="1">
    <location>
        <begin position="588"/>
        <end position="623"/>
    </location>
</feature>
<dbReference type="InterPro" id="IPR002048">
    <property type="entry name" value="EF_hand_dom"/>
</dbReference>
<dbReference type="GO" id="GO:0005509">
    <property type="term" value="F:calcium ion binding"/>
    <property type="evidence" value="ECO:0007669"/>
    <property type="project" value="InterPro"/>
</dbReference>
<reference evidence="2" key="1">
    <citation type="submission" date="2021-01" db="EMBL/GenBank/DDBJ databases">
        <authorList>
            <consortium name="Genoscope - CEA"/>
            <person name="William W."/>
        </authorList>
    </citation>
    <scope>NUCLEOTIDE SEQUENCE</scope>
</reference>
<comment type="caution">
    <text evidence="2">The sequence shown here is derived from an EMBL/GenBank/DDBJ whole genome shotgun (WGS) entry which is preliminary data.</text>
</comment>
<dbReference type="CDD" id="cd00051">
    <property type="entry name" value="EFh"/>
    <property type="match status" value="1"/>
</dbReference>
<gene>
    <name evidence="2" type="ORF">PPRIM_AZ9-3.1.T0100061</name>
</gene>
<dbReference type="SMART" id="SM00054">
    <property type="entry name" value="EFh"/>
    <property type="match status" value="3"/>
</dbReference>
<feature type="domain" description="EF-hand" evidence="1">
    <location>
        <begin position="181"/>
        <end position="216"/>
    </location>
</feature>
<sequence length="816" mass="96309">MIVRRDRIHHQGKTNRDFKMQDSLKYTSNNQNSSLDGDRIATLSIPKNKKFSEILDQKSKRIVQCKDPVEETKQSAKKFYQHHLIGYPRFSQLEEKELKKRVFCGDSNTLFFDDEHRQNQESPIHTKQEIKEKLAQQKREENTTGIQETQLVGLENKNTLEGKVDIEKVRDIRRAIRRRYANRKNFQKIFNLWDEDSNGAVSVKNLYNMIQRLGININIDEARVLLASADMDGSNDLGLDEFLDLIFNDKDALNVNLKALPALTEDEKDSLIKNQETIDFLRKDAMQARDRRHQNQVNLILKNRLQQLGQQLTMQDELQKGYISYGRFERVIKKLEIDPSILSEQDVKILYENFKNQDDTFDYKKFLNHLKSFQLKEEVYDDPYSNKNQEPVDKKQLLLKSMKYQEDQLITLFDITRVDAYSLEKMKRKTKNLMNKIQRYIPSHTKFEEFLKNKIQGNNVNVKEFSHVIIQFLESVNERYQKFDLESMLSVLQFGQYETQKSDEIVRILFNETDQEFYDRAQLRQKGPAPPEKVSKIDQPLQAIENKEQDIEKQIQFYNQDAGMTWYIPNQSKELSDVLMKVENQLFNKTERAYKLFKDFDKDKDGYISQQDLKQKLEEMNILNGQEIGILINYVDPTNKGYATFNEFHDKLRAGMTIFDNAGNQLISINSQPGKTFQSAAKAFLPELSRLTEEFKKPFRPQTNHTDVRPSTRFGATPAFKNTFENFVPPKTSPMFMTQGERFSKNREQFIQDEKAQNNQKYESKLNRIRQYHQSIDQRIQSAQEQRDQKDASNLKSKQMAQWTYEHKAHLKNDYL</sequence>
<dbReference type="Pfam" id="PF13833">
    <property type="entry name" value="EF-hand_8"/>
    <property type="match status" value="1"/>
</dbReference>
<evidence type="ECO:0000313" key="2">
    <source>
        <dbReference type="EMBL" id="CAD8045856.1"/>
    </source>
</evidence>
<evidence type="ECO:0000259" key="1">
    <source>
        <dbReference type="PROSITE" id="PS50222"/>
    </source>
</evidence>
<dbReference type="PANTHER" id="PTHR23064">
    <property type="entry name" value="TROPONIN"/>
    <property type="match status" value="1"/>
</dbReference>
<proteinExistence type="predicted"/>
<dbReference type="InterPro" id="IPR052591">
    <property type="entry name" value="CML21-like"/>
</dbReference>
<dbReference type="Pfam" id="PF13499">
    <property type="entry name" value="EF-hand_7"/>
    <property type="match status" value="1"/>
</dbReference>
<accession>A0A8S1K0Z0</accession>
<dbReference type="InterPro" id="IPR018247">
    <property type="entry name" value="EF_Hand_1_Ca_BS"/>
</dbReference>
<dbReference type="EMBL" id="CAJJDM010000007">
    <property type="protein sequence ID" value="CAD8045856.1"/>
    <property type="molecule type" value="Genomic_DNA"/>
</dbReference>
<organism evidence="2 3">
    <name type="scientific">Paramecium primaurelia</name>
    <dbReference type="NCBI Taxonomy" id="5886"/>
    <lineage>
        <taxon>Eukaryota</taxon>
        <taxon>Sar</taxon>
        <taxon>Alveolata</taxon>
        <taxon>Ciliophora</taxon>
        <taxon>Intramacronucleata</taxon>
        <taxon>Oligohymenophorea</taxon>
        <taxon>Peniculida</taxon>
        <taxon>Parameciidae</taxon>
        <taxon>Paramecium</taxon>
    </lineage>
</organism>
<dbReference type="Proteomes" id="UP000688137">
    <property type="component" value="Unassembled WGS sequence"/>
</dbReference>
<name>A0A8S1K0Z0_PARPR</name>
<dbReference type="OMA" id="ISYGRFE"/>
<dbReference type="AlphaFoldDB" id="A0A8S1K0Z0"/>
<keyword evidence="3" id="KW-1185">Reference proteome</keyword>
<protein>
    <recommendedName>
        <fullName evidence="1">EF-hand domain-containing protein</fullName>
    </recommendedName>
</protein>
<dbReference type="PROSITE" id="PS50222">
    <property type="entry name" value="EF_HAND_2"/>
    <property type="match status" value="2"/>
</dbReference>
<evidence type="ECO:0000313" key="3">
    <source>
        <dbReference type="Proteomes" id="UP000688137"/>
    </source>
</evidence>
<dbReference type="PROSITE" id="PS00018">
    <property type="entry name" value="EF_HAND_1"/>
    <property type="match status" value="2"/>
</dbReference>